<protein>
    <submittedName>
        <fullName evidence="3">Uncharacterized protein</fullName>
    </submittedName>
</protein>
<proteinExistence type="predicted"/>
<keyword evidence="2" id="KW-1133">Transmembrane helix</keyword>
<dbReference type="EMBL" id="DVLT01000046">
    <property type="protein sequence ID" value="HIU03119.1"/>
    <property type="molecule type" value="Genomic_DNA"/>
</dbReference>
<sequence>MKEYMCPYCDQRMKKKHRCSNCHSFVWKPVVIDSHPEVFVDTEPDYISQAISDEKYRYGNSDRYVSMDAHPYDNAHGGGQQDAYAYEDKSKPSTYKVDIPSGNKQKKEKRKKRKKEGRKGNILGRIFVIFIIILAIFYVIGQADEEGWFEDGEDYSYEENETELTDDQVIAAGEECTGDYHMDVDKDDYIAWIEGTLVGTYFGADDYSQDSRNLLYDYGDGDTTSYYEVTRMYTFSDDVGGYYLVDWDTASERLHRISFSANDLTMIDELIRNVWTFLDPEADTGSAAYSRMLEDIFAEAKAEGYYSDYEGEYSFYISYSEYTGGEEYWYVSFGGND</sequence>
<keyword evidence="2" id="KW-0472">Membrane</keyword>
<evidence type="ECO:0000256" key="2">
    <source>
        <dbReference type="SAM" id="Phobius"/>
    </source>
</evidence>
<evidence type="ECO:0000313" key="4">
    <source>
        <dbReference type="Proteomes" id="UP000824164"/>
    </source>
</evidence>
<dbReference type="Proteomes" id="UP000824164">
    <property type="component" value="Unassembled WGS sequence"/>
</dbReference>
<feature type="region of interest" description="Disordered" evidence="1">
    <location>
        <begin position="90"/>
        <end position="116"/>
    </location>
</feature>
<accession>A0A9D1HH15</accession>
<dbReference type="AlphaFoldDB" id="A0A9D1HH15"/>
<keyword evidence="2" id="KW-0812">Transmembrane</keyword>
<reference evidence="3" key="2">
    <citation type="journal article" date="2021" name="PeerJ">
        <title>Extensive microbial diversity within the chicken gut microbiome revealed by metagenomics and culture.</title>
        <authorList>
            <person name="Gilroy R."/>
            <person name="Ravi A."/>
            <person name="Getino M."/>
            <person name="Pursley I."/>
            <person name="Horton D.L."/>
            <person name="Alikhan N.F."/>
            <person name="Baker D."/>
            <person name="Gharbi K."/>
            <person name="Hall N."/>
            <person name="Watson M."/>
            <person name="Adriaenssens E.M."/>
            <person name="Foster-Nyarko E."/>
            <person name="Jarju S."/>
            <person name="Secka A."/>
            <person name="Antonio M."/>
            <person name="Oren A."/>
            <person name="Chaudhuri R.R."/>
            <person name="La Ragione R."/>
            <person name="Hildebrand F."/>
            <person name="Pallen M.J."/>
        </authorList>
    </citation>
    <scope>NUCLEOTIDE SEQUENCE</scope>
    <source>
        <strain evidence="3">CHK187-14744</strain>
    </source>
</reference>
<reference evidence="3" key="1">
    <citation type="submission" date="2020-10" db="EMBL/GenBank/DDBJ databases">
        <authorList>
            <person name="Gilroy R."/>
        </authorList>
    </citation>
    <scope>NUCLEOTIDE SEQUENCE</scope>
    <source>
        <strain evidence="3">CHK187-14744</strain>
    </source>
</reference>
<organism evidence="3 4">
    <name type="scientific">Candidatus Onthocola gallistercoris</name>
    <dbReference type="NCBI Taxonomy" id="2840876"/>
    <lineage>
        <taxon>Bacteria</taxon>
        <taxon>Bacillati</taxon>
        <taxon>Bacillota</taxon>
        <taxon>Bacilli</taxon>
        <taxon>Candidatus Onthocola</taxon>
    </lineage>
</organism>
<evidence type="ECO:0000256" key="1">
    <source>
        <dbReference type="SAM" id="MobiDB-lite"/>
    </source>
</evidence>
<feature type="compositionally biased region" description="Basic residues" evidence="1">
    <location>
        <begin position="104"/>
        <end position="116"/>
    </location>
</feature>
<feature type="transmembrane region" description="Helical" evidence="2">
    <location>
        <begin position="122"/>
        <end position="140"/>
    </location>
</feature>
<gene>
    <name evidence="3" type="ORF">IAB63_07700</name>
</gene>
<evidence type="ECO:0000313" key="3">
    <source>
        <dbReference type="EMBL" id="HIU03119.1"/>
    </source>
</evidence>
<comment type="caution">
    <text evidence="3">The sequence shown here is derived from an EMBL/GenBank/DDBJ whole genome shotgun (WGS) entry which is preliminary data.</text>
</comment>
<name>A0A9D1HH15_9FIRM</name>